<dbReference type="InterPro" id="IPR052050">
    <property type="entry name" value="SecEffector_AnkRepeat"/>
</dbReference>
<dbReference type="PANTHER" id="PTHR46586">
    <property type="entry name" value="ANKYRIN REPEAT-CONTAINING PROTEIN"/>
    <property type="match status" value="1"/>
</dbReference>
<dbReference type="EMBL" id="CAADRA010000121">
    <property type="protein sequence ID" value="VFT78708.1"/>
    <property type="molecule type" value="Genomic_DNA"/>
</dbReference>
<gene>
    <name evidence="2" type="primary">Aste57867_1492</name>
    <name evidence="1" type="ORF">As57867_001491</name>
    <name evidence="2" type="ORF">ASTE57867_1492</name>
</gene>
<protein>
    <submittedName>
        <fullName evidence="2">Aste57867_1492 protein</fullName>
    </submittedName>
</protein>
<evidence type="ECO:0000313" key="1">
    <source>
        <dbReference type="EMBL" id="KAF0718778.1"/>
    </source>
</evidence>
<dbReference type="EMBL" id="VJMH01000121">
    <property type="protein sequence ID" value="KAF0718778.1"/>
    <property type="molecule type" value="Genomic_DNA"/>
</dbReference>
<organism evidence="2 3">
    <name type="scientific">Aphanomyces stellatus</name>
    <dbReference type="NCBI Taxonomy" id="120398"/>
    <lineage>
        <taxon>Eukaryota</taxon>
        <taxon>Sar</taxon>
        <taxon>Stramenopiles</taxon>
        <taxon>Oomycota</taxon>
        <taxon>Saprolegniomycetes</taxon>
        <taxon>Saprolegniales</taxon>
        <taxon>Verrucalvaceae</taxon>
        <taxon>Aphanomyces</taxon>
    </lineage>
</organism>
<accession>A0A485K6K8</accession>
<sequence length="596" mass="67588">MSNSIKALTTHDVLRIICRFQTGVPEDLVPIAKIPVVLMHSYAPPPWFAWANDGTMDAKYPTSLFDDDVFPWLLLHGLDRLQLLLSYLPRVAPMLVQFAAYHGRLDLLVAVRTILPEILAQSWHLLSLAALQGHIEVYKYLVHVGYQSDLLPAGRAAAWAGHVNLLDTMVALHSRAWIQSATFTCAARAGQTAAFQWLWTQWTVTDRYAFHRTIAMRKGLEEAIHNGHDRLAQWIAGIDEPAIRRILFVVFMEEESDAADFIVIEHMGHGADVDWALEALSTGRPKNVLRKVQLVFTVLDKRPSQCRRDAERVCLLHAAKQSHNDVMHWLLDDRHMHPTDVQHVFEATRHGRAAVQRAIRKQRTDLLLALQSRGVDVTEVMRMELYTAVGILPLAQWLGDDTTPMRTFFESSTWLGWIIERLGGHVAVMGQVLGHISRTNHGLDCFPSLFEAWYARVTDVAEKDRVLSACLARDCSPMVVTTLMPTFPTAAAFLIQQTQSSSIRHLRRALDELLAQESTTMDTRHIERDMLCQAIKARRYNVTAWLGHRLSVTNAAAVEYAMEWAIKGEWTKGREILGQCLERARVHREDGLRMPI</sequence>
<dbReference type="Proteomes" id="UP000332933">
    <property type="component" value="Unassembled WGS sequence"/>
</dbReference>
<dbReference type="AlphaFoldDB" id="A0A485K6K8"/>
<proteinExistence type="predicted"/>
<evidence type="ECO:0000313" key="2">
    <source>
        <dbReference type="EMBL" id="VFT78708.1"/>
    </source>
</evidence>
<keyword evidence="3" id="KW-1185">Reference proteome</keyword>
<name>A0A485K6K8_9STRA</name>
<dbReference type="PANTHER" id="PTHR46586:SF3">
    <property type="entry name" value="ANKYRIN REPEAT-CONTAINING PROTEIN"/>
    <property type="match status" value="1"/>
</dbReference>
<evidence type="ECO:0000313" key="3">
    <source>
        <dbReference type="Proteomes" id="UP000332933"/>
    </source>
</evidence>
<dbReference type="InterPro" id="IPR036770">
    <property type="entry name" value="Ankyrin_rpt-contain_sf"/>
</dbReference>
<reference evidence="2 3" key="1">
    <citation type="submission" date="2019-03" db="EMBL/GenBank/DDBJ databases">
        <authorList>
            <person name="Gaulin E."/>
            <person name="Dumas B."/>
        </authorList>
    </citation>
    <scope>NUCLEOTIDE SEQUENCE [LARGE SCALE GENOMIC DNA]</scope>
    <source>
        <strain evidence="2">CBS 568.67</strain>
    </source>
</reference>
<dbReference type="Gene3D" id="1.25.40.20">
    <property type="entry name" value="Ankyrin repeat-containing domain"/>
    <property type="match status" value="1"/>
</dbReference>
<reference evidence="1" key="2">
    <citation type="submission" date="2019-06" db="EMBL/GenBank/DDBJ databases">
        <title>Genomics analysis of Aphanomyces spp. identifies a new class of oomycete effector associated with host adaptation.</title>
        <authorList>
            <person name="Gaulin E."/>
        </authorList>
    </citation>
    <scope>NUCLEOTIDE SEQUENCE</scope>
    <source>
        <strain evidence="1">CBS 578.67</strain>
    </source>
</reference>
<dbReference type="SUPFAM" id="SSF48403">
    <property type="entry name" value="Ankyrin repeat"/>
    <property type="match status" value="1"/>
</dbReference>